<keyword evidence="3" id="KW-1185">Reference proteome</keyword>
<accession>A0AAN9PPZ5</accession>
<name>A0AAN9PPZ5_CANGL</name>
<protein>
    <submittedName>
        <fullName evidence="2">Uncharacterized protein</fullName>
    </submittedName>
</protein>
<sequence>MLFGCQFDSNRFYLWVRGKDFRRKEIDSATSTGKKNLCLLLLVGQFFAADNEAILLTANLRDYLRVLRKTLPPSSVSFEERINTLLIRPPTLAMSALTVESQPFEDLYEFREQFWLIIKANRSSDDNVFLENVHFTVAFILSCIAIAQLEHPGYVRATGRAHQFCREYVMLREQENFSKKKKSAERWVGWNAEEESWIAPNVDGCSLGSSGPSGGGGGLLRDDSGR</sequence>
<organism evidence="2 3">
    <name type="scientific">Canavalia gladiata</name>
    <name type="common">Sword bean</name>
    <name type="synonym">Dolichos gladiatus</name>
    <dbReference type="NCBI Taxonomy" id="3824"/>
    <lineage>
        <taxon>Eukaryota</taxon>
        <taxon>Viridiplantae</taxon>
        <taxon>Streptophyta</taxon>
        <taxon>Embryophyta</taxon>
        <taxon>Tracheophyta</taxon>
        <taxon>Spermatophyta</taxon>
        <taxon>Magnoliopsida</taxon>
        <taxon>eudicotyledons</taxon>
        <taxon>Gunneridae</taxon>
        <taxon>Pentapetalae</taxon>
        <taxon>rosids</taxon>
        <taxon>fabids</taxon>
        <taxon>Fabales</taxon>
        <taxon>Fabaceae</taxon>
        <taxon>Papilionoideae</taxon>
        <taxon>50 kb inversion clade</taxon>
        <taxon>NPAAA clade</taxon>
        <taxon>indigoferoid/millettioid clade</taxon>
        <taxon>Phaseoleae</taxon>
        <taxon>Canavalia</taxon>
    </lineage>
</organism>
<evidence type="ECO:0000313" key="2">
    <source>
        <dbReference type="EMBL" id="KAK7305463.1"/>
    </source>
</evidence>
<evidence type="ECO:0000256" key="1">
    <source>
        <dbReference type="SAM" id="MobiDB-lite"/>
    </source>
</evidence>
<dbReference type="Proteomes" id="UP001367508">
    <property type="component" value="Unassembled WGS sequence"/>
</dbReference>
<proteinExistence type="predicted"/>
<dbReference type="AlphaFoldDB" id="A0AAN9PPZ5"/>
<dbReference type="EMBL" id="JAYMYQ010000011">
    <property type="protein sequence ID" value="KAK7305463.1"/>
    <property type="molecule type" value="Genomic_DNA"/>
</dbReference>
<feature type="region of interest" description="Disordered" evidence="1">
    <location>
        <begin position="203"/>
        <end position="226"/>
    </location>
</feature>
<evidence type="ECO:0000313" key="3">
    <source>
        <dbReference type="Proteomes" id="UP001367508"/>
    </source>
</evidence>
<comment type="caution">
    <text evidence="2">The sequence shown here is derived from an EMBL/GenBank/DDBJ whole genome shotgun (WGS) entry which is preliminary data.</text>
</comment>
<reference evidence="2 3" key="1">
    <citation type="submission" date="2024-01" db="EMBL/GenBank/DDBJ databases">
        <title>The genomes of 5 underutilized Papilionoideae crops provide insights into root nodulation and disease resistanc.</title>
        <authorList>
            <person name="Jiang F."/>
        </authorList>
    </citation>
    <scope>NUCLEOTIDE SEQUENCE [LARGE SCALE GENOMIC DNA]</scope>
    <source>
        <strain evidence="2">LVBAO_FW01</strain>
        <tissue evidence="2">Leaves</tissue>
    </source>
</reference>
<gene>
    <name evidence="2" type="ORF">VNO77_43369</name>
</gene>